<dbReference type="Proteomes" id="UP000011599">
    <property type="component" value="Unassembled WGS sequence"/>
</dbReference>
<accession>L9VXS1</accession>
<gene>
    <name evidence="2" type="ORF">C496_08024</name>
</gene>
<protein>
    <submittedName>
        <fullName evidence="2">Uncharacterized protein</fullName>
    </submittedName>
</protein>
<name>L9VXS1_9EURY</name>
<feature type="compositionally biased region" description="Basic and acidic residues" evidence="1">
    <location>
        <begin position="43"/>
        <end position="60"/>
    </location>
</feature>
<sequence>MHELQTSRFSSRRRGFESATAGPTQFVPERSSPVEPDGGNETESVRRVERVYGSGSDDRS</sequence>
<evidence type="ECO:0000313" key="3">
    <source>
        <dbReference type="Proteomes" id="UP000011599"/>
    </source>
</evidence>
<evidence type="ECO:0000256" key="1">
    <source>
        <dbReference type="SAM" id="MobiDB-lite"/>
    </source>
</evidence>
<dbReference type="AlphaFoldDB" id="L9VXS1"/>
<feature type="region of interest" description="Disordered" evidence="1">
    <location>
        <begin position="1"/>
        <end position="60"/>
    </location>
</feature>
<reference evidence="2 3" key="1">
    <citation type="journal article" date="2014" name="PLoS Genet.">
        <title>Phylogenetically driven sequencing of extremely halophilic archaea reveals strategies for static and dynamic osmo-response.</title>
        <authorList>
            <person name="Becker E.A."/>
            <person name="Seitzer P.M."/>
            <person name="Tritt A."/>
            <person name="Larsen D."/>
            <person name="Krusor M."/>
            <person name="Yao A.I."/>
            <person name="Wu D."/>
            <person name="Madern D."/>
            <person name="Eisen J.A."/>
            <person name="Darling A.E."/>
            <person name="Facciotti M.T."/>
        </authorList>
    </citation>
    <scope>NUCLEOTIDE SEQUENCE [LARGE SCALE GENOMIC DNA]</scope>
    <source>
        <strain evidence="2 3">GA33</strain>
    </source>
</reference>
<keyword evidence="3" id="KW-1185">Reference proteome</keyword>
<proteinExistence type="predicted"/>
<dbReference type="EMBL" id="AOHW01000024">
    <property type="protein sequence ID" value="ELY41985.1"/>
    <property type="molecule type" value="Genomic_DNA"/>
</dbReference>
<organism evidence="2 3">
    <name type="scientific">Natronorubrum tibetense GA33</name>
    <dbReference type="NCBI Taxonomy" id="1114856"/>
    <lineage>
        <taxon>Archaea</taxon>
        <taxon>Methanobacteriati</taxon>
        <taxon>Methanobacteriota</taxon>
        <taxon>Stenosarchaea group</taxon>
        <taxon>Halobacteria</taxon>
        <taxon>Halobacteriales</taxon>
        <taxon>Natrialbaceae</taxon>
        <taxon>Natronorubrum</taxon>
    </lineage>
</organism>
<evidence type="ECO:0000313" key="2">
    <source>
        <dbReference type="EMBL" id="ELY41985.1"/>
    </source>
</evidence>
<comment type="caution">
    <text evidence="2">The sequence shown here is derived from an EMBL/GenBank/DDBJ whole genome shotgun (WGS) entry which is preliminary data.</text>
</comment>